<proteinExistence type="predicted"/>
<keyword evidence="4" id="KW-0057">Aromatic amino acid biosynthesis</keyword>
<organism evidence="9">
    <name type="scientific">Chloracidobacterium thermophilum</name>
    <dbReference type="NCBI Taxonomy" id="458033"/>
    <lineage>
        <taxon>Bacteria</taxon>
        <taxon>Pseudomonadati</taxon>
        <taxon>Acidobacteriota</taxon>
        <taxon>Terriglobia</taxon>
        <taxon>Terriglobales</taxon>
        <taxon>Acidobacteriaceae</taxon>
        <taxon>Chloracidobacterium</taxon>
    </lineage>
</organism>
<dbReference type="EMBL" id="EF531339">
    <property type="protein sequence ID" value="ABV27223.1"/>
    <property type="molecule type" value="Genomic_DNA"/>
</dbReference>
<dbReference type="PANTHER" id="PTHR21022">
    <property type="entry name" value="PREPHENATE DEHYDRATASE P PROTEIN"/>
    <property type="match status" value="1"/>
</dbReference>
<evidence type="ECO:0000259" key="8">
    <source>
        <dbReference type="PROSITE" id="PS51171"/>
    </source>
</evidence>
<dbReference type="GO" id="GO:0009094">
    <property type="term" value="P:L-phenylalanine biosynthetic process"/>
    <property type="evidence" value="ECO:0007669"/>
    <property type="project" value="UniProtKB-UniPathway"/>
</dbReference>
<evidence type="ECO:0000256" key="5">
    <source>
        <dbReference type="ARBA" id="ARBA00023222"/>
    </source>
</evidence>
<evidence type="ECO:0000256" key="1">
    <source>
        <dbReference type="ARBA" id="ARBA00004741"/>
    </source>
</evidence>
<dbReference type="PROSITE" id="PS51171">
    <property type="entry name" value="PREPHENATE_DEHYDR_3"/>
    <property type="match status" value="1"/>
</dbReference>
<dbReference type="GO" id="GO:0005737">
    <property type="term" value="C:cytoplasm"/>
    <property type="evidence" value="ECO:0007669"/>
    <property type="project" value="TreeGrafter"/>
</dbReference>
<dbReference type="EC" id="4.2.1.51" evidence="2"/>
<name>A8DJB7_9BACT</name>
<dbReference type="UniPathway" id="UPA00121">
    <property type="reaction ID" value="UER00345"/>
</dbReference>
<keyword evidence="3" id="KW-0028">Amino-acid biosynthesis</keyword>
<evidence type="ECO:0000256" key="4">
    <source>
        <dbReference type="ARBA" id="ARBA00023141"/>
    </source>
</evidence>
<evidence type="ECO:0000256" key="6">
    <source>
        <dbReference type="ARBA" id="ARBA00023239"/>
    </source>
</evidence>
<dbReference type="SUPFAM" id="SSF53850">
    <property type="entry name" value="Periplasmic binding protein-like II"/>
    <property type="match status" value="1"/>
</dbReference>
<evidence type="ECO:0000313" key="9">
    <source>
        <dbReference type="EMBL" id="ABV27223.1"/>
    </source>
</evidence>
<dbReference type="CDD" id="cd13631">
    <property type="entry name" value="PBP2_Ct-PDT_like"/>
    <property type="match status" value="1"/>
</dbReference>
<dbReference type="GO" id="GO:0004664">
    <property type="term" value="F:prephenate dehydratase activity"/>
    <property type="evidence" value="ECO:0007669"/>
    <property type="project" value="UniProtKB-EC"/>
</dbReference>
<feature type="domain" description="Prephenate dehydratase" evidence="8">
    <location>
        <begin position="15"/>
        <end position="188"/>
    </location>
</feature>
<dbReference type="PANTHER" id="PTHR21022:SF19">
    <property type="entry name" value="PREPHENATE DEHYDRATASE-RELATED"/>
    <property type="match status" value="1"/>
</dbReference>
<reference evidence="9" key="1">
    <citation type="journal article" date="2007" name="Science">
        <title>Candidatus Chloracidobacterium thermophilum: an aerobic phototrophic Acidobacterium.</title>
        <authorList>
            <person name="Bryant D.A."/>
            <person name="Costas A.M."/>
            <person name="Maresca J.A."/>
            <person name="Chew A.G."/>
            <person name="Klatt C.G."/>
            <person name="Bateson M.M."/>
            <person name="Tallon L.J."/>
            <person name="Hostetler J."/>
            <person name="Nelson W.C."/>
            <person name="Heidelberg J.F."/>
            <person name="Ward D.M."/>
        </authorList>
    </citation>
    <scope>NUCLEOTIDE SEQUENCE</scope>
</reference>
<sequence>MTDKINILQSDLVRRVAFQGELGAYSELAAARFGLPVPYPTFARVCAALLAHEVEFAVLPTENVIAGPVPEVQRLLATQPLVVVTSLWLPIEHCLLGLPDASLTTATHVMSHWQALRQCCRFLARHPHLRATTVYDTAGAARLVWQHARPNLLAIASHQAAHHYGLRVIAEGIADRPDNATHFVLCRAGC</sequence>
<evidence type="ECO:0000256" key="7">
    <source>
        <dbReference type="ARBA" id="ARBA00047848"/>
    </source>
</evidence>
<keyword evidence="5" id="KW-0584">Phenylalanine biosynthesis</keyword>
<gene>
    <name evidence="9" type="ORF">YS_M60-F11.011</name>
</gene>
<dbReference type="AlphaFoldDB" id="A8DJB7"/>
<comment type="pathway">
    <text evidence="1">Amino-acid biosynthesis; L-phenylalanine biosynthesis; phenylpyruvate from prephenate: step 1/1.</text>
</comment>
<accession>A8DJB7</accession>
<dbReference type="Pfam" id="PF00800">
    <property type="entry name" value="PDT"/>
    <property type="match status" value="1"/>
</dbReference>
<evidence type="ECO:0000256" key="2">
    <source>
        <dbReference type="ARBA" id="ARBA00013147"/>
    </source>
</evidence>
<evidence type="ECO:0000256" key="3">
    <source>
        <dbReference type="ARBA" id="ARBA00022605"/>
    </source>
</evidence>
<comment type="catalytic activity">
    <reaction evidence="7">
        <text>prephenate + H(+) = 3-phenylpyruvate + CO2 + H2O</text>
        <dbReference type="Rhea" id="RHEA:21648"/>
        <dbReference type="ChEBI" id="CHEBI:15377"/>
        <dbReference type="ChEBI" id="CHEBI:15378"/>
        <dbReference type="ChEBI" id="CHEBI:16526"/>
        <dbReference type="ChEBI" id="CHEBI:18005"/>
        <dbReference type="ChEBI" id="CHEBI:29934"/>
        <dbReference type="EC" id="4.2.1.51"/>
    </reaction>
</comment>
<protein>
    <recommendedName>
        <fullName evidence="2">prephenate dehydratase</fullName>
        <ecNumber evidence="2">4.2.1.51</ecNumber>
    </recommendedName>
</protein>
<dbReference type="InterPro" id="IPR001086">
    <property type="entry name" value="Preph_deHydtase"/>
</dbReference>
<dbReference type="Gene3D" id="3.40.190.10">
    <property type="entry name" value="Periplasmic binding protein-like II"/>
    <property type="match status" value="2"/>
</dbReference>
<keyword evidence="6 9" id="KW-0456">Lyase</keyword>